<dbReference type="PANTHER" id="PTHR42812">
    <property type="entry name" value="BETA-XYLOSIDASE"/>
    <property type="match status" value="1"/>
</dbReference>
<dbReference type="Pfam" id="PF04616">
    <property type="entry name" value="Glyco_hydro_43"/>
    <property type="match status" value="1"/>
</dbReference>
<proteinExistence type="inferred from homology"/>
<dbReference type="CDD" id="cd18833">
    <property type="entry name" value="GH43_PcXyl-like"/>
    <property type="match status" value="1"/>
</dbReference>
<dbReference type="Gene3D" id="2.115.10.20">
    <property type="entry name" value="Glycosyl hydrolase domain, family 43"/>
    <property type="match status" value="1"/>
</dbReference>
<organism evidence="5 6">
    <name type="scientific">Diplodia intermedia</name>
    <dbReference type="NCBI Taxonomy" id="856260"/>
    <lineage>
        <taxon>Eukaryota</taxon>
        <taxon>Fungi</taxon>
        <taxon>Dikarya</taxon>
        <taxon>Ascomycota</taxon>
        <taxon>Pezizomycotina</taxon>
        <taxon>Dothideomycetes</taxon>
        <taxon>Dothideomycetes incertae sedis</taxon>
        <taxon>Botryosphaeriales</taxon>
        <taxon>Botryosphaeriaceae</taxon>
        <taxon>Diplodia</taxon>
    </lineage>
</organism>
<evidence type="ECO:0000256" key="4">
    <source>
        <dbReference type="RuleBase" id="RU361187"/>
    </source>
</evidence>
<keyword evidence="3 4" id="KW-0326">Glycosidase</keyword>
<keyword evidence="6" id="KW-1185">Reference proteome</keyword>
<protein>
    <recommendedName>
        <fullName evidence="7">Glycoside hydrolase family 43 protein</fullName>
    </recommendedName>
</protein>
<dbReference type="EMBL" id="JAKEKT020000146">
    <property type="protein sequence ID" value="KAL1633730.1"/>
    <property type="molecule type" value="Genomic_DNA"/>
</dbReference>
<comment type="similarity">
    <text evidence="1 4">Belongs to the glycosyl hydrolase 43 family.</text>
</comment>
<evidence type="ECO:0000256" key="1">
    <source>
        <dbReference type="ARBA" id="ARBA00009865"/>
    </source>
</evidence>
<accession>A0ABR3T2D6</accession>
<name>A0ABR3T2D6_9PEZI</name>
<evidence type="ECO:0000256" key="2">
    <source>
        <dbReference type="ARBA" id="ARBA00022801"/>
    </source>
</evidence>
<sequence length="369" mass="39742">MSHYTNAILPGFHPDPSCIYVEELDQTFFCATSTFTAFPGIPIHASKDLVHWKLASNVLNRRSQLPSFADAPTGQDGIFAPTLRHHNGTFYLLTTNVAIRTYADFATDNLLFTTPDPYNSSAWSIPTPVPGLLGYDPSLFFDPDDDTTYLTVAATTPTGTAIALAPIDPATGRTLGPTTHPYNGTSIDTPEGPHIYKKDGWYYILAAEGGSAFTHRAAIARSRNPTGPYVGAAAAANPFVAAANPTAYVQSVGHADLFPDARGNWWGVALATRCEPAFVNYPMGRETVLFPVAWGEGGWPRVVGDVRGAMRGPLPVESRGGDVPGEGAWHDAPDVVDFAAGEKLLPRHFVHVRFPDEMAYEAGGYVVYV</sequence>
<dbReference type="SUPFAM" id="SSF75005">
    <property type="entry name" value="Arabinanase/levansucrase/invertase"/>
    <property type="match status" value="1"/>
</dbReference>
<evidence type="ECO:0008006" key="7">
    <source>
        <dbReference type="Google" id="ProtNLM"/>
    </source>
</evidence>
<dbReference type="Proteomes" id="UP001521184">
    <property type="component" value="Unassembled WGS sequence"/>
</dbReference>
<dbReference type="PANTHER" id="PTHR42812:SF17">
    <property type="entry name" value="BETA-XYLOSIDASE C-TERMINAL CONCANAVALIN A-LIKE DOMAIN-CONTAINING PROTEIN-RELATED"/>
    <property type="match status" value="1"/>
</dbReference>
<dbReference type="InterPro" id="IPR051795">
    <property type="entry name" value="Glycosyl_Hydrlase_43"/>
</dbReference>
<gene>
    <name evidence="5" type="ORF">SLS58_010951</name>
</gene>
<evidence type="ECO:0000313" key="5">
    <source>
        <dbReference type="EMBL" id="KAL1633730.1"/>
    </source>
</evidence>
<reference evidence="5 6" key="1">
    <citation type="journal article" date="2023" name="Plant Dis.">
        <title>First Report of Diplodia intermedia Causing Canker and Dieback Diseases on Apple Trees in Canada.</title>
        <authorList>
            <person name="Ellouze W."/>
            <person name="Ilyukhin E."/>
            <person name="Sulman M."/>
            <person name="Ali S."/>
        </authorList>
    </citation>
    <scope>NUCLEOTIDE SEQUENCE [LARGE SCALE GENOMIC DNA]</scope>
    <source>
        <strain evidence="5 6">M45-28</strain>
    </source>
</reference>
<comment type="caution">
    <text evidence="5">The sequence shown here is derived from an EMBL/GenBank/DDBJ whole genome shotgun (WGS) entry which is preliminary data.</text>
</comment>
<dbReference type="InterPro" id="IPR006710">
    <property type="entry name" value="Glyco_hydro_43"/>
</dbReference>
<dbReference type="InterPro" id="IPR023296">
    <property type="entry name" value="Glyco_hydro_beta-prop_sf"/>
</dbReference>
<evidence type="ECO:0000256" key="3">
    <source>
        <dbReference type="ARBA" id="ARBA00023295"/>
    </source>
</evidence>
<evidence type="ECO:0000313" key="6">
    <source>
        <dbReference type="Proteomes" id="UP001521184"/>
    </source>
</evidence>
<keyword evidence="2 4" id="KW-0378">Hydrolase</keyword>